<evidence type="ECO:0000256" key="6">
    <source>
        <dbReference type="ARBA" id="ARBA00022786"/>
    </source>
</evidence>
<protein>
    <recommendedName>
        <fullName evidence="3">HECT-type E3 ubiquitin transferase</fullName>
        <ecNumber evidence="3">2.3.2.26</ecNumber>
    </recommendedName>
</protein>
<proteinExistence type="predicted"/>
<keyword evidence="6 7" id="KW-0833">Ubl conjugation pathway</keyword>
<keyword evidence="5" id="KW-0808">Transferase</keyword>
<dbReference type="Pfam" id="PF00632">
    <property type="entry name" value="HECT"/>
    <property type="match status" value="1"/>
</dbReference>
<dbReference type="STRING" id="1754190.A0A1Y2F9I0"/>
<feature type="active site" description="Glycyl thioester intermediate" evidence="7">
    <location>
        <position position="254"/>
    </location>
</feature>
<dbReference type="FunFam" id="3.30.2410.10:FF:000003">
    <property type="entry name" value="probable E3 ubiquitin-protein ligase HERC4 isoform X1"/>
    <property type="match status" value="1"/>
</dbReference>
<dbReference type="Gene3D" id="3.30.2410.10">
    <property type="entry name" value="Hect, E3 ligase catalytic domain"/>
    <property type="match status" value="1"/>
</dbReference>
<keyword evidence="8" id="KW-0812">Transmembrane</keyword>
<dbReference type="InterPro" id="IPR000569">
    <property type="entry name" value="HECT_dom"/>
</dbReference>
<name>A0A1Y2F9I0_9FUNG</name>
<dbReference type="SMART" id="SM00119">
    <property type="entry name" value="HECTc"/>
    <property type="match status" value="1"/>
</dbReference>
<comment type="catalytic activity">
    <reaction evidence="1">
        <text>S-ubiquitinyl-[E2 ubiquitin-conjugating enzyme]-L-cysteine + [acceptor protein]-L-lysine = [E2 ubiquitin-conjugating enzyme]-L-cysteine + N(6)-ubiquitinyl-[acceptor protein]-L-lysine.</text>
        <dbReference type="EC" id="2.3.2.26"/>
    </reaction>
</comment>
<dbReference type="EC" id="2.3.2.26" evidence="3"/>
<dbReference type="InterPro" id="IPR044611">
    <property type="entry name" value="E3A/B/C-like"/>
</dbReference>
<dbReference type="GO" id="GO:0061630">
    <property type="term" value="F:ubiquitin protein ligase activity"/>
    <property type="evidence" value="ECO:0007669"/>
    <property type="project" value="UniProtKB-EC"/>
</dbReference>
<dbReference type="AlphaFoldDB" id="A0A1Y2F9I0"/>
<evidence type="ECO:0000256" key="2">
    <source>
        <dbReference type="ARBA" id="ARBA00004496"/>
    </source>
</evidence>
<comment type="caution">
    <text evidence="10">The sequence shown here is derived from an EMBL/GenBank/DDBJ whole genome shotgun (WGS) entry which is preliminary data.</text>
</comment>
<dbReference type="Proteomes" id="UP000193920">
    <property type="component" value="Unassembled WGS sequence"/>
</dbReference>
<evidence type="ECO:0000313" key="11">
    <source>
        <dbReference type="Proteomes" id="UP000193920"/>
    </source>
</evidence>
<keyword evidence="4" id="KW-0963">Cytoplasm</keyword>
<organism evidence="10 11">
    <name type="scientific">Neocallimastix californiae</name>
    <dbReference type="NCBI Taxonomy" id="1754190"/>
    <lineage>
        <taxon>Eukaryota</taxon>
        <taxon>Fungi</taxon>
        <taxon>Fungi incertae sedis</taxon>
        <taxon>Chytridiomycota</taxon>
        <taxon>Chytridiomycota incertae sedis</taxon>
        <taxon>Neocallimastigomycetes</taxon>
        <taxon>Neocallimastigales</taxon>
        <taxon>Neocallimastigaceae</taxon>
        <taxon>Neocallimastix</taxon>
    </lineage>
</organism>
<dbReference type="InterPro" id="IPR035983">
    <property type="entry name" value="Hect_E3_ubiquitin_ligase"/>
</dbReference>
<dbReference type="CDD" id="cd00078">
    <property type="entry name" value="HECTc"/>
    <property type="match status" value="1"/>
</dbReference>
<evidence type="ECO:0000313" key="10">
    <source>
        <dbReference type="EMBL" id="ORY80592.1"/>
    </source>
</evidence>
<dbReference type="FunFam" id="3.30.2160.10:FF:000004">
    <property type="entry name" value="probable E3 ubiquitin-protein ligase HERC4 isoform X1"/>
    <property type="match status" value="1"/>
</dbReference>
<evidence type="ECO:0000259" key="9">
    <source>
        <dbReference type="PROSITE" id="PS50237"/>
    </source>
</evidence>
<dbReference type="EMBL" id="MCOG01000012">
    <property type="protein sequence ID" value="ORY80592.1"/>
    <property type="molecule type" value="Genomic_DNA"/>
</dbReference>
<dbReference type="GO" id="GO:0005737">
    <property type="term" value="C:cytoplasm"/>
    <property type="evidence" value="ECO:0007669"/>
    <property type="project" value="UniProtKB-SubCell"/>
</dbReference>
<evidence type="ECO:0000256" key="7">
    <source>
        <dbReference type="PROSITE-ProRule" id="PRU00104"/>
    </source>
</evidence>
<sequence length="286" mass="32889">MFTYDTETRYSWINGASLESEKHFELVGIVIGLALYNGVILAVNFPRLMYKRLLDEEPTLEDIKLAFPALGKGLEQMLNWTDGDVGDIFMRSFQISYEVYGQVKTYNLVENGENILVTNENREEFVKLYIHHLVIDSIKRQFTAFRRGFYKVCGGYALKMCRAEELELLISGSVELDYEELEKATEYDDGYSKDHIVIKNFWEIVHAMTYDQKKKLLMFVTASDRVPLKGLGNLTFVIQRNGPDTDRLPTALTCFGRLLLPEYSTKEKLKNRLLTAIENAKGFGLV</sequence>
<evidence type="ECO:0000256" key="1">
    <source>
        <dbReference type="ARBA" id="ARBA00000885"/>
    </source>
</evidence>
<dbReference type="Gene3D" id="3.30.2160.10">
    <property type="entry name" value="Hect, E3 ligase catalytic domain"/>
    <property type="match status" value="1"/>
</dbReference>
<feature type="transmembrane region" description="Helical" evidence="8">
    <location>
        <begin position="26"/>
        <end position="45"/>
    </location>
</feature>
<dbReference type="PROSITE" id="PS50237">
    <property type="entry name" value="HECT"/>
    <property type="match status" value="1"/>
</dbReference>
<feature type="domain" description="HECT" evidence="9">
    <location>
        <begin position="1"/>
        <end position="286"/>
    </location>
</feature>
<keyword evidence="8" id="KW-0472">Membrane</keyword>
<evidence type="ECO:0000256" key="8">
    <source>
        <dbReference type="SAM" id="Phobius"/>
    </source>
</evidence>
<gene>
    <name evidence="10" type="ORF">LY90DRAFT_397748</name>
</gene>
<keyword evidence="11" id="KW-1185">Reference proteome</keyword>
<dbReference type="OrthoDB" id="8068875at2759"/>
<keyword evidence="8" id="KW-1133">Transmembrane helix</keyword>
<evidence type="ECO:0000256" key="3">
    <source>
        <dbReference type="ARBA" id="ARBA00012485"/>
    </source>
</evidence>
<evidence type="ECO:0000256" key="5">
    <source>
        <dbReference type="ARBA" id="ARBA00022679"/>
    </source>
</evidence>
<accession>A0A1Y2F9I0</accession>
<dbReference type="PANTHER" id="PTHR45700">
    <property type="entry name" value="UBIQUITIN-PROTEIN LIGASE E3C"/>
    <property type="match status" value="1"/>
</dbReference>
<dbReference type="GO" id="GO:0000209">
    <property type="term" value="P:protein polyubiquitination"/>
    <property type="evidence" value="ECO:0007669"/>
    <property type="project" value="InterPro"/>
</dbReference>
<dbReference type="Gene3D" id="3.90.1750.10">
    <property type="entry name" value="Hect, E3 ligase catalytic domains"/>
    <property type="match status" value="1"/>
</dbReference>
<reference evidence="10 11" key="1">
    <citation type="submission" date="2016-08" db="EMBL/GenBank/DDBJ databases">
        <title>A Parts List for Fungal Cellulosomes Revealed by Comparative Genomics.</title>
        <authorList>
            <consortium name="DOE Joint Genome Institute"/>
            <person name="Haitjema C.H."/>
            <person name="Gilmore S.P."/>
            <person name="Henske J.K."/>
            <person name="Solomon K.V."/>
            <person name="De Groot R."/>
            <person name="Kuo A."/>
            <person name="Mondo S.J."/>
            <person name="Salamov A.A."/>
            <person name="Labutti K."/>
            <person name="Zhao Z."/>
            <person name="Chiniquy J."/>
            <person name="Barry K."/>
            <person name="Brewer H.M."/>
            <person name="Purvine S.O."/>
            <person name="Wright A.T."/>
            <person name="Boxma B."/>
            <person name="Van Alen T."/>
            <person name="Hackstein J.H."/>
            <person name="Baker S.E."/>
            <person name="Grigoriev I.V."/>
            <person name="O'Malley M.A."/>
        </authorList>
    </citation>
    <scope>NUCLEOTIDE SEQUENCE [LARGE SCALE GENOMIC DNA]</scope>
    <source>
        <strain evidence="10 11">G1</strain>
    </source>
</reference>
<comment type="subcellular location">
    <subcellularLocation>
        <location evidence="2">Cytoplasm</location>
    </subcellularLocation>
</comment>
<dbReference type="PANTHER" id="PTHR45700:SF8">
    <property type="entry name" value="HECT-TYPE E3 UBIQUITIN TRANSFERASE"/>
    <property type="match status" value="1"/>
</dbReference>
<dbReference type="SUPFAM" id="SSF56204">
    <property type="entry name" value="Hect, E3 ligase catalytic domain"/>
    <property type="match status" value="1"/>
</dbReference>
<evidence type="ECO:0000256" key="4">
    <source>
        <dbReference type="ARBA" id="ARBA00022490"/>
    </source>
</evidence>